<dbReference type="EMBL" id="JARTLD010000037">
    <property type="protein sequence ID" value="MED5018727.1"/>
    <property type="molecule type" value="Genomic_DNA"/>
</dbReference>
<name>A0ABU6PV96_9BACL</name>
<reference evidence="1 2" key="1">
    <citation type="submission" date="2023-03" db="EMBL/GenBank/DDBJ databases">
        <title>Bacillus Genome Sequencing.</title>
        <authorList>
            <person name="Dunlap C."/>
        </authorList>
    </citation>
    <scope>NUCLEOTIDE SEQUENCE [LARGE SCALE GENOMIC DNA]</scope>
    <source>
        <strain evidence="1 2">NRS-52</strain>
    </source>
</reference>
<dbReference type="Proteomes" id="UP001343257">
    <property type="component" value="Unassembled WGS sequence"/>
</dbReference>
<dbReference type="Pfam" id="PF14307">
    <property type="entry name" value="Glyco_tran_WbsX"/>
    <property type="match status" value="1"/>
</dbReference>
<sequence>MKLIAFLLPQFHRIPENDCWWGEGFTEWTNTRKSRPLYRGHMQPKEPLDDYYYDLTDREARQWQADLARAYGIYGFCYYHYWFKGKRLLEKPFNQVLRLGEPHFPFCLSWANEAWTRKWDGGNQHILQPQDYGTEHDWKHHFYDLLEAFKDERYIRVNGKPLFLIYRPGNIPRCEEMLKFWNRLAARNGLEGIHFVRTLGGFPVPQQKGFDASVEFEPHYTFAHHHSENLWNYITSARTQHLIVDYDGIWQSVLGRSPHRGGEMVYPGAFVNWDNTPRLAEKGQSCIGASPDKFRYYLSLQLRRAASVYQSEFLFINAWNEWAEGAYLEPDRHYRYRYLEAVKQALEENGLYSLQAASRADKAEAPHSAKRPAYIEAT</sequence>
<dbReference type="CDD" id="cd11579">
    <property type="entry name" value="Glyco_tran_WbsX"/>
    <property type="match status" value="1"/>
</dbReference>
<proteinExistence type="predicted"/>
<dbReference type="RefSeq" id="WP_328279226.1">
    <property type="nucleotide sequence ID" value="NZ_JARTLD010000037.1"/>
</dbReference>
<evidence type="ECO:0000313" key="2">
    <source>
        <dbReference type="Proteomes" id="UP001343257"/>
    </source>
</evidence>
<evidence type="ECO:0000313" key="1">
    <source>
        <dbReference type="EMBL" id="MED5018727.1"/>
    </source>
</evidence>
<organism evidence="1 2">
    <name type="scientific">Paenibacillus chibensis</name>
    <dbReference type="NCBI Taxonomy" id="59846"/>
    <lineage>
        <taxon>Bacteria</taxon>
        <taxon>Bacillati</taxon>
        <taxon>Bacillota</taxon>
        <taxon>Bacilli</taxon>
        <taxon>Bacillales</taxon>
        <taxon>Paenibacillaceae</taxon>
        <taxon>Paenibacillus</taxon>
    </lineage>
</organism>
<gene>
    <name evidence="1" type="ORF">P9847_15570</name>
</gene>
<accession>A0ABU6PV96</accession>
<keyword evidence="2" id="KW-1185">Reference proteome</keyword>
<dbReference type="PANTHER" id="PTHR41244:SF1">
    <property type="entry name" value="GLYCOSYLTRANSFERASE"/>
    <property type="match status" value="1"/>
</dbReference>
<protein>
    <submittedName>
        <fullName evidence="1">Glycoside hydrolase family 99-like domain-containing protein</fullName>
    </submittedName>
</protein>
<dbReference type="Gene3D" id="3.20.20.80">
    <property type="entry name" value="Glycosidases"/>
    <property type="match status" value="1"/>
</dbReference>
<comment type="caution">
    <text evidence="1">The sequence shown here is derived from an EMBL/GenBank/DDBJ whole genome shotgun (WGS) entry which is preliminary data.</text>
</comment>
<dbReference type="PANTHER" id="PTHR41244">
    <property type="entry name" value="RHAMNAN SYNTHESIS F"/>
    <property type="match status" value="1"/>
</dbReference>
<dbReference type="InterPro" id="IPR032719">
    <property type="entry name" value="WbsX"/>
</dbReference>